<feature type="domain" description="ATP-grasp" evidence="2">
    <location>
        <begin position="130"/>
        <end position="314"/>
    </location>
</feature>
<dbReference type="RefSeq" id="WP_029024808.1">
    <property type="nucleotide sequence ID" value="NZ_BOQM01000010.1"/>
</dbReference>
<dbReference type="GO" id="GO:0009432">
    <property type="term" value="P:SOS response"/>
    <property type="evidence" value="ECO:0007669"/>
    <property type="project" value="TreeGrafter"/>
</dbReference>
<proteinExistence type="predicted"/>
<dbReference type="GO" id="GO:0018169">
    <property type="term" value="F:ribosomal S6-glutamic acid ligase activity"/>
    <property type="evidence" value="ECO:0007669"/>
    <property type="project" value="TreeGrafter"/>
</dbReference>
<dbReference type="Pfam" id="PF21068">
    <property type="entry name" value="ATPgraspMvdD"/>
    <property type="match status" value="1"/>
</dbReference>
<keyword evidence="6" id="KW-1185">Reference proteome</keyword>
<dbReference type="InterPro" id="IPR026449">
    <property type="entry name" value="GRASP_SAV_5884"/>
</dbReference>
<comment type="caution">
    <text evidence="4">The sequence shown here is derived from an EMBL/GenBank/DDBJ whole genome shotgun (WGS) entry which is preliminary data.</text>
</comment>
<evidence type="ECO:0000259" key="2">
    <source>
        <dbReference type="PROSITE" id="PS50975"/>
    </source>
</evidence>
<dbReference type="EMBL" id="BOQM01000010">
    <property type="protein sequence ID" value="GIM84367.1"/>
    <property type="molecule type" value="Genomic_DNA"/>
</dbReference>
<evidence type="ECO:0000313" key="3">
    <source>
        <dbReference type="EMBL" id="GIM84367.1"/>
    </source>
</evidence>
<dbReference type="GO" id="GO:0005737">
    <property type="term" value="C:cytoplasm"/>
    <property type="evidence" value="ECO:0007669"/>
    <property type="project" value="TreeGrafter"/>
</dbReference>
<dbReference type="InterPro" id="IPR011761">
    <property type="entry name" value="ATP-grasp"/>
</dbReference>
<dbReference type="Proteomes" id="UP000315983">
    <property type="component" value="Unassembled WGS sequence"/>
</dbReference>
<evidence type="ECO:0000313" key="6">
    <source>
        <dbReference type="Proteomes" id="UP000677457"/>
    </source>
</evidence>
<keyword evidence="1" id="KW-0067">ATP-binding</keyword>
<keyword evidence="1" id="KW-0547">Nucleotide-binding</keyword>
<dbReference type="Gene3D" id="3.30.470.20">
    <property type="entry name" value="ATP-grasp fold, B domain"/>
    <property type="match status" value="1"/>
</dbReference>
<name>A0A542XRR6_SALAC</name>
<dbReference type="SUPFAM" id="SSF56059">
    <property type="entry name" value="Glutathione synthetase ATP-binding domain-like"/>
    <property type="match status" value="1"/>
</dbReference>
<dbReference type="GO" id="GO:0005524">
    <property type="term" value="F:ATP binding"/>
    <property type="evidence" value="ECO:0007669"/>
    <property type="project" value="UniProtKB-UniRule"/>
</dbReference>
<dbReference type="Proteomes" id="UP000677457">
    <property type="component" value="Unassembled WGS sequence"/>
</dbReference>
<evidence type="ECO:0000313" key="5">
    <source>
        <dbReference type="Proteomes" id="UP000315983"/>
    </source>
</evidence>
<organism evidence="4 5">
    <name type="scientific">Salinispora arenicola</name>
    <dbReference type="NCBI Taxonomy" id="168697"/>
    <lineage>
        <taxon>Bacteria</taxon>
        <taxon>Bacillati</taxon>
        <taxon>Actinomycetota</taxon>
        <taxon>Actinomycetes</taxon>
        <taxon>Micromonosporales</taxon>
        <taxon>Micromonosporaceae</taxon>
        <taxon>Salinispora</taxon>
    </lineage>
</organism>
<sequence>MGDERTVLVLTQPYDVTADYVVAELAARDVPVFRCDPGDFPQTLTLVARWGGGWHGSLRLPGRRAALHNLGCAYYRRPTAFELPAHLSDEERRWAAREARMGLGGVLVAHPRWLNHPHDIARAEYKPAQLAAADSVGLSVPPTLITNEPAAAERFVREHGGVVVKPLGSGVLTEAGTAKLIYTNRVRAEEIDHTVSGTAHLFQQQVDKAYEVRLTVVDEVYFAVRLDGASEAARLDWRTDYDSLSYSVVTVPDQIHEAVSRLLARLRLRFGALDFVVTPQDEWTFLEVNPNGQWAWLQDATGLPIAAAIADALTKETT</sequence>
<dbReference type="GeneID" id="93772949"/>
<dbReference type="NCBIfam" id="TIGR04187">
    <property type="entry name" value="GRASP_SAV_5884"/>
    <property type="match status" value="1"/>
</dbReference>
<dbReference type="InterPro" id="IPR048936">
    <property type="entry name" value="MvdD-like_ATPgrasp"/>
</dbReference>
<dbReference type="EMBL" id="VFOL01000001">
    <property type="protein sequence ID" value="TQL38568.1"/>
    <property type="molecule type" value="Genomic_DNA"/>
</dbReference>
<dbReference type="AlphaFoldDB" id="A0A542XRR6"/>
<gene>
    <name evidence="4" type="ORF">FB564_3769</name>
    <name evidence="3" type="ORF">Sar04_16960</name>
</gene>
<dbReference type="PANTHER" id="PTHR21621">
    <property type="entry name" value="RIBOSOMAL PROTEIN S6 MODIFICATION PROTEIN"/>
    <property type="match status" value="1"/>
</dbReference>
<dbReference type="PROSITE" id="PS50975">
    <property type="entry name" value="ATP_GRASP"/>
    <property type="match status" value="1"/>
</dbReference>
<dbReference type="GO" id="GO:0046872">
    <property type="term" value="F:metal ion binding"/>
    <property type="evidence" value="ECO:0007669"/>
    <property type="project" value="InterPro"/>
</dbReference>
<accession>A0A542XRR6</accession>
<protein>
    <submittedName>
        <fullName evidence="4">ATP-grasp ribosomal peptide maturase</fullName>
    </submittedName>
</protein>
<dbReference type="PANTHER" id="PTHR21621:SF0">
    <property type="entry name" value="BETA-CITRYLGLUTAMATE SYNTHASE B-RELATED"/>
    <property type="match status" value="1"/>
</dbReference>
<evidence type="ECO:0000313" key="4">
    <source>
        <dbReference type="EMBL" id="TQL38568.1"/>
    </source>
</evidence>
<reference evidence="3 6" key="2">
    <citation type="submission" date="2021-03" db="EMBL/GenBank/DDBJ databases">
        <title>Whole genome shotgun sequence of Salinispora arenicola NBRC 105043.</title>
        <authorList>
            <person name="Komaki H."/>
            <person name="Tamura T."/>
        </authorList>
    </citation>
    <scope>NUCLEOTIDE SEQUENCE [LARGE SCALE GENOMIC DNA]</scope>
    <source>
        <strain evidence="3 6">NBRC 105043</strain>
    </source>
</reference>
<evidence type="ECO:0000256" key="1">
    <source>
        <dbReference type="PROSITE-ProRule" id="PRU00409"/>
    </source>
</evidence>
<reference evidence="4 5" key="1">
    <citation type="submission" date="2019-06" db="EMBL/GenBank/DDBJ databases">
        <title>Sequencing the genomes of 1000 actinobacteria strains.</title>
        <authorList>
            <person name="Klenk H.-P."/>
        </authorList>
    </citation>
    <scope>NUCLEOTIDE SEQUENCE [LARGE SCALE GENOMIC DNA]</scope>
    <source>
        <strain evidence="4 5">DSM 44819</strain>
    </source>
</reference>